<feature type="domain" description="Ionotropic glutamate receptor C-terminal" evidence="7">
    <location>
        <begin position="26"/>
        <end position="243"/>
    </location>
</feature>
<dbReference type="GO" id="GO:0030288">
    <property type="term" value="C:outer membrane-bounded periplasmic space"/>
    <property type="evidence" value="ECO:0007669"/>
    <property type="project" value="UniProtKB-ARBA"/>
</dbReference>
<name>A0A0A3YZG9_9GAMM</name>
<dbReference type="SUPFAM" id="SSF53850">
    <property type="entry name" value="Periplasmic binding protein-like II"/>
    <property type="match status" value="1"/>
</dbReference>
<dbReference type="OrthoDB" id="9768183at2"/>
<comment type="subcellular location">
    <subcellularLocation>
        <location evidence="1">Cell envelope</location>
    </subcellularLocation>
</comment>
<feature type="signal peptide" evidence="5">
    <location>
        <begin position="1"/>
        <end position="23"/>
    </location>
</feature>
<evidence type="ECO:0000256" key="3">
    <source>
        <dbReference type="ARBA" id="ARBA00022729"/>
    </source>
</evidence>
<evidence type="ECO:0000259" key="7">
    <source>
        <dbReference type="SMART" id="SM00079"/>
    </source>
</evidence>
<dbReference type="Pfam" id="PF00497">
    <property type="entry name" value="SBP_bac_3"/>
    <property type="match status" value="1"/>
</dbReference>
<proteinExistence type="inferred from homology"/>
<reference evidence="8 9" key="1">
    <citation type="submission" date="2014-10" db="EMBL/GenBank/DDBJ databases">
        <title>Genome sequence of Erwinia typographi M043b.</title>
        <authorList>
            <person name="Chan K.-G."/>
            <person name="Tan W.-S."/>
        </authorList>
    </citation>
    <scope>NUCLEOTIDE SEQUENCE [LARGE SCALE GENOMIC DNA]</scope>
    <source>
        <strain evidence="8 9">M043b</strain>
    </source>
</reference>
<evidence type="ECO:0000256" key="2">
    <source>
        <dbReference type="ARBA" id="ARBA00010333"/>
    </source>
</evidence>
<evidence type="ECO:0000256" key="5">
    <source>
        <dbReference type="SAM" id="SignalP"/>
    </source>
</evidence>
<dbReference type="STRING" id="371042.NG99_14675"/>
<dbReference type="AlphaFoldDB" id="A0A0A3YZG9"/>
<comment type="caution">
    <text evidence="8">The sequence shown here is derived from an EMBL/GenBank/DDBJ whole genome shotgun (WGS) entry which is preliminary data.</text>
</comment>
<evidence type="ECO:0000313" key="9">
    <source>
        <dbReference type="Proteomes" id="UP000030351"/>
    </source>
</evidence>
<comment type="similarity">
    <text evidence="2 4">Belongs to the bacterial solute-binding protein 3 family.</text>
</comment>
<dbReference type="RefSeq" id="WP_034894295.1">
    <property type="nucleotide sequence ID" value="NZ_JRUQ01000041.1"/>
</dbReference>
<dbReference type="SMART" id="SM00079">
    <property type="entry name" value="PBPe"/>
    <property type="match status" value="1"/>
</dbReference>
<dbReference type="eggNOG" id="COG0834">
    <property type="taxonomic scope" value="Bacteria"/>
</dbReference>
<dbReference type="InterPro" id="IPR001320">
    <property type="entry name" value="Iontro_rcpt_C"/>
</dbReference>
<dbReference type="Proteomes" id="UP000030351">
    <property type="component" value="Unassembled WGS sequence"/>
</dbReference>
<dbReference type="GO" id="GO:0016020">
    <property type="term" value="C:membrane"/>
    <property type="evidence" value="ECO:0007669"/>
    <property type="project" value="InterPro"/>
</dbReference>
<dbReference type="InterPro" id="IPR001638">
    <property type="entry name" value="Solute-binding_3/MltF_N"/>
</dbReference>
<evidence type="ECO:0000256" key="1">
    <source>
        <dbReference type="ARBA" id="ARBA00004196"/>
    </source>
</evidence>
<dbReference type="PANTHER" id="PTHR35936">
    <property type="entry name" value="MEMBRANE-BOUND LYTIC MUREIN TRANSGLYCOSYLASE F"/>
    <property type="match status" value="1"/>
</dbReference>
<sequence>MTFRSLLLGTSLTLALFSGVTQAADPIRVAIDPTFPPMEYMNNNQRTGFDVDLADALAKKIGRPLVYTDMDFKAMIPSVLSGRQDIVLSAIYITDDRKKVVDFTDPYFTAGLVVMVKKGDKRITSPKDIAGKRVAVQVGTKSVNLLTEQYPTVQRVEVEKNEEMFNSLEAGRADAVVSGKPAALLYSKTRGTTEVLSEPLTQEDYGIAVSKNEPELRQQLNTALKAIRADGTYDALMKKWFGTGAK</sequence>
<evidence type="ECO:0000313" key="8">
    <source>
        <dbReference type="EMBL" id="KGT92247.1"/>
    </source>
</evidence>
<feature type="domain" description="Solute-binding protein family 3/N-terminal" evidence="6">
    <location>
        <begin position="26"/>
        <end position="244"/>
    </location>
</feature>
<dbReference type="GO" id="GO:0015276">
    <property type="term" value="F:ligand-gated monoatomic ion channel activity"/>
    <property type="evidence" value="ECO:0007669"/>
    <property type="project" value="InterPro"/>
</dbReference>
<gene>
    <name evidence="8" type="ORF">NG99_14675</name>
</gene>
<dbReference type="SMART" id="SM00062">
    <property type="entry name" value="PBPb"/>
    <property type="match status" value="1"/>
</dbReference>
<evidence type="ECO:0000259" key="6">
    <source>
        <dbReference type="SMART" id="SM00062"/>
    </source>
</evidence>
<protein>
    <submittedName>
        <fullName evidence="8">ABC transporter permease</fullName>
    </submittedName>
</protein>
<keyword evidence="9" id="KW-1185">Reference proteome</keyword>
<keyword evidence="3 5" id="KW-0732">Signal</keyword>
<feature type="chain" id="PRO_5002017438" evidence="5">
    <location>
        <begin position="24"/>
        <end position="246"/>
    </location>
</feature>
<dbReference type="Gene3D" id="3.40.190.10">
    <property type="entry name" value="Periplasmic binding protein-like II"/>
    <property type="match status" value="2"/>
</dbReference>
<dbReference type="EMBL" id="JRUQ01000041">
    <property type="protein sequence ID" value="KGT92247.1"/>
    <property type="molecule type" value="Genomic_DNA"/>
</dbReference>
<accession>A0A0A3YZG9</accession>
<dbReference type="PANTHER" id="PTHR35936:SF17">
    <property type="entry name" value="ARGININE-BINDING EXTRACELLULAR PROTEIN ARTP"/>
    <property type="match status" value="1"/>
</dbReference>
<evidence type="ECO:0000256" key="4">
    <source>
        <dbReference type="RuleBase" id="RU003744"/>
    </source>
</evidence>
<organism evidence="8 9">
    <name type="scientific">Erwinia typographi</name>
    <dbReference type="NCBI Taxonomy" id="371042"/>
    <lineage>
        <taxon>Bacteria</taxon>
        <taxon>Pseudomonadati</taxon>
        <taxon>Pseudomonadota</taxon>
        <taxon>Gammaproteobacteria</taxon>
        <taxon>Enterobacterales</taxon>
        <taxon>Erwiniaceae</taxon>
        <taxon>Erwinia</taxon>
    </lineage>
</organism>
<dbReference type="PROSITE" id="PS01039">
    <property type="entry name" value="SBP_BACTERIAL_3"/>
    <property type="match status" value="1"/>
</dbReference>
<dbReference type="InterPro" id="IPR018313">
    <property type="entry name" value="SBP_3_CS"/>
</dbReference>